<evidence type="ECO:0000313" key="2">
    <source>
        <dbReference type="EMBL" id="KAL3095906.1"/>
    </source>
</evidence>
<organism evidence="2 3">
    <name type="scientific">Heterodera schachtii</name>
    <name type="common">Sugarbeet cyst nematode worm</name>
    <name type="synonym">Tylenchus schachtii</name>
    <dbReference type="NCBI Taxonomy" id="97005"/>
    <lineage>
        <taxon>Eukaryota</taxon>
        <taxon>Metazoa</taxon>
        <taxon>Ecdysozoa</taxon>
        <taxon>Nematoda</taxon>
        <taxon>Chromadorea</taxon>
        <taxon>Rhabditida</taxon>
        <taxon>Tylenchina</taxon>
        <taxon>Tylenchomorpha</taxon>
        <taxon>Tylenchoidea</taxon>
        <taxon>Heteroderidae</taxon>
        <taxon>Heteroderinae</taxon>
        <taxon>Heterodera</taxon>
    </lineage>
</organism>
<feature type="transmembrane region" description="Helical" evidence="1">
    <location>
        <begin position="83"/>
        <end position="103"/>
    </location>
</feature>
<dbReference type="AlphaFoldDB" id="A0ABD2JZ47"/>
<keyword evidence="1" id="KW-1133">Transmembrane helix</keyword>
<dbReference type="Proteomes" id="UP001620645">
    <property type="component" value="Unassembled WGS sequence"/>
</dbReference>
<dbReference type="EMBL" id="JBICCN010000078">
    <property type="protein sequence ID" value="KAL3095906.1"/>
    <property type="molecule type" value="Genomic_DNA"/>
</dbReference>
<accession>A0ABD2JZ47</accession>
<name>A0ABD2JZ47_HETSC</name>
<comment type="caution">
    <text evidence="2">The sequence shown here is derived from an EMBL/GenBank/DDBJ whole genome shotgun (WGS) entry which is preliminary data.</text>
</comment>
<gene>
    <name evidence="2" type="ORF">niasHS_005665</name>
</gene>
<keyword evidence="1" id="KW-0812">Transmembrane</keyword>
<sequence length="206" mass="23617">MDAPDFYCLCGSVHVLTGAKWIGVLGTAVHTFGLFCAMLAQSMPMVLLCIITVPLYVSLLYAYQRNEPKMYIPFMVVNGMEMLLTIFYALFLLIMFLFVPQFWHDHLVLSLNDGEISEEQLDTVGGYEDRFITTILFSIVSLLLSLLAWFQLIVHRAYSYMCVDEHTLIPPQLHPTFLLTKAKLGLIDPRQLEEGQQERKRESRMA</sequence>
<feature type="transmembrane region" description="Helical" evidence="1">
    <location>
        <begin position="43"/>
        <end position="63"/>
    </location>
</feature>
<keyword evidence="3" id="KW-1185">Reference proteome</keyword>
<keyword evidence="1" id="KW-0472">Membrane</keyword>
<feature type="transmembrane region" description="Helical" evidence="1">
    <location>
        <begin position="131"/>
        <end position="150"/>
    </location>
</feature>
<reference evidence="2 3" key="1">
    <citation type="submission" date="2024-10" db="EMBL/GenBank/DDBJ databases">
        <authorList>
            <person name="Kim D."/>
        </authorList>
    </citation>
    <scope>NUCLEOTIDE SEQUENCE [LARGE SCALE GENOMIC DNA]</scope>
    <source>
        <strain evidence="2">Taebaek</strain>
    </source>
</reference>
<evidence type="ECO:0000313" key="3">
    <source>
        <dbReference type="Proteomes" id="UP001620645"/>
    </source>
</evidence>
<evidence type="ECO:0000256" key="1">
    <source>
        <dbReference type="SAM" id="Phobius"/>
    </source>
</evidence>
<protein>
    <submittedName>
        <fullName evidence="2">Uncharacterized protein</fullName>
    </submittedName>
</protein>
<proteinExistence type="predicted"/>